<feature type="domain" description="Pyridoxamine 5'-phosphate oxidase Alr4036 family FMN-binding" evidence="2">
    <location>
        <begin position="4"/>
        <end position="92"/>
    </location>
</feature>
<feature type="region of interest" description="Disordered" evidence="1">
    <location>
        <begin position="206"/>
        <end position="227"/>
    </location>
</feature>
<dbReference type="GeneID" id="91092329"/>
<dbReference type="AlphaFoldDB" id="A0AAX4JPH3"/>
<dbReference type="SUPFAM" id="SSF50475">
    <property type="entry name" value="FMN-binding split barrel"/>
    <property type="match status" value="1"/>
</dbReference>
<dbReference type="Gene3D" id="2.30.110.10">
    <property type="entry name" value="Electron Transport, Fmn-binding Protein, Chain A"/>
    <property type="match status" value="1"/>
</dbReference>
<evidence type="ECO:0000259" key="2">
    <source>
        <dbReference type="Pfam" id="PF12766"/>
    </source>
</evidence>
<organism evidence="3 4">
    <name type="scientific">Kwoniella dendrophila CBS 6074</name>
    <dbReference type="NCBI Taxonomy" id="1295534"/>
    <lineage>
        <taxon>Eukaryota</taxon>
        <taxon>Fungi</taxon>
        <taxon>Dikarya</taxon>
        <taxon>Basidiomycota</taxon>
        <taxon>Agaricomycotina</taxon>
        <taxon>Tremellomycetes</taxon>
        <taxon>Tremellales</taxon>
        <taxon>Cryptococcaceae</taxon>
        <taxon>Kwoniella</taxon>
    </lineage>
</organism>
<proteinExistence type="predicted"/>
<dbReference type="Proteomes" id="UP001355207">
    <property type="component" value="Chromosome 2"/>
</dbReference>
<sequence>MSKPQWLPLIEQQLKENPKSVSYAFSTLSEEGKPKVRYVIHRGITPSSLLLTTTDTRMSKPVHLKHDPTVEIAWWIESTNVQFRITGKAVTIPSSTSSNSTENSDTLDAIRLLGVEGLEEGTKEYWENKRKELWKGVSGHLRAGFGRPTPGKQLDQVESSDNWPETIPAESDKPEEQKTIESAYSHFAIIAIAPEQVEYLELKPIPNRRTQWKRQNNGEWEETKVAP</sequence>
<evidence type="ECO:0000313" key="3">
    <source>
        <dbReference type="EMBL" id="WWC86778.1"/>
    </source>
</evidence>
<protein>
    <recommendedName>
        <fullName evidence="2">Pyridoxamine 5'-phosphate oxidase Alr4036 family FMN-binding domain-containing protein</fullName>
    </recommendedName>
</protein>
<keyword evidence="4" id="KW-1185">Reference proteome</keyword>
<dbReference type="PANTHER" id="PTHR28243:SF1">
    <property type="entry name" value="PYRIDOXAMINE 5'-PHOSPHATE OXIDASE ALR4036 FAMILY FMN-BINDING DOMAIN-CONTAINING PROTEIN"/>
    <property type="match status" value="1"/>
</dbReference>
<name>A0AAX4JPH3_9TREE</name>
<dbReference type="EMBL" id="CP144099">
    <property type="protein sequence ID" value="WWC86778.1"/>
    <property type="molecule type" value="Genomic_DNA"/>
</dbReference>
<dbReference type="Pfam" id="PF12766">
    <property type="entry name" value="Pyridox_oxase_2"/>
    <property type="match status" value="1"/>
</dbReference>
<accession>A0AAX4JPH3</accession>
<evidence type="ECO:0000313" key="4">
    <source>
        <dbReference type="Proteomes" id="UP001355207"/>
    </source>
</evidence>
<dbReference type="RefSeq" id="XP_066073541.1">
    <property type="nucleotide sequence ID" value="XM_066217444.1"/>
</dbReference>
<dbReference type="InterPro" id="IPR012349">
    <property type="entry name" value="Split_barrel_FMN-bd"/>
</dbReference>
<reference evidence="3 4" key="1">
    <citation type="submission" date="2024-01" db="EMBL/GenBank/DDBJ databases">
        <title>Comparative genomics of Cryptococcus and Kwoniella reveals pathogenesis evolution and contrasting modes of karyotype evolution via chromosome fusion or intercentromeric recombination.</title>
        <authorList>
            <person name="Coelho M.A."/>
            <person name="David-Palma M."/>
            <person name="Shea T."/>
            <person name="Bowers K."/>
            <person name="McGinley-Smith S."/>
            <person name="Mohammad A.W."/>
            <person name="Gnirke A."/>
            <person name="Yurkov A.M."/>
            <person name="Nowrousian M."/>
            <person name="Sun S."/>
            <person name="Cuomo C.A."/>
            <person name="Heitman J."/>
        </authorList>
    </citation>
    <scope>NUCLEOTIDE SEQUENCE [LARGE SCALE GENOMIC DNA]</scope>
    <source>
        <strain evidence="3 4">CBS 6074</strain>
    </source>
</reference>
<evidence type="ECO:0000256" key="1">
    <source>
        <dbReference type="SAM" id="MobiDB-lite"/>
    </source>
</evidence>
<dbReference type="PANTHER" id="PTHR28243">
    <property type="entry name" value="AGL049CP"/>
    <property type="match status" value="1"/>
</dbReference>
<gene>
    <name evidence="3" type="ORF">L201_001657</name>
</gene>
<dbReference type="InterPro" id="IPR024624">
    <property type="entry name" value="Pyridox_Oxase_Alr4036_FMN-bd"/>
</dbReference>
<feature type="region of interest" description="Disordered" evidence="1">
    <location>
        <begin position="144"/>
        <end position="176"/>
    </location>
</feature>
<dbReference type="GO" id="GO:0010181">
    <property type="term" value="F:FMN binding"/>
    <property type="evidence" value="ECO:0007669"/>
    <property type="project" value="InterPro"/>
</dbReference>